<sequence>REIAGGIAVDVTQRRVCIVTQQGSHDIDLVCWLFGAPAGVVARVGTFAHTGIDVEDHGAAILDLPDGCIISVVASTVAKPGFTPRIDVLTERGSFSMEDDCIVMWAVDGLDNPGVQPEGELHSARTVAVTDTSGHEAIIRDFVDAVRTDREVLIPGPSARIATDVILAIYRASEEGRRISLDM</sequence>
<feature type="non-terminal residue" evidence="2">
    <location>
        <position position="1"/>
    </location>
</feature>
<name>A0A0F9HHN5_9ZZZZ</name>
<accession>A0A0F9HHN5</accession>
<dbReference type="Pfam" id="PF22725">
    <property type="entry name" value="GFO_IDH_MocA_C3"/>
    <property type="match status" value="1"/>
</dbReference>
<feature type="domain" description="GFO/IDH/MocA-like oxidoreductase" evidence="1">
    <location>
        <begin position="18"/>
        <end position="95"/>
    </location>
</feature>
<dbReference type="EMBL" id="LAZR01024578">
    <property type="protein sequence ID" value="KKL74667.1"/>
    <property type="molecule type" value="Genomic_DNA"/>
</dbReference>
<comment type="caution">
    <text evidence="2">The sequence shown here is derived from an EMBL/GenBank/DDBJ whole genome shotgun (WGS) entry which is preliminary data.</text>
</comment>
<dbReference type="InterPro" id="IPR052515">
    <property type="entry name" value="Gfo/Idh/MocA_Oxidoreductase"/>
</dbReference>
<evidence type="ECO:0000313" key="2">
    <source>
        <dbReference type="EMBL" id="KKL74667.1"/>
    </source>
</evidence>
<gene>
    <name evidence="2" type="ORF">LCGC14_2062580</name>
</gene>
<proteinExistence type="predicted"/>
<dbReference type="PANTHER" id="PTHR43249">
    <property type="entry name" value="UDP-N-ACETYL-2-AMINO-2-DEOXY-D-GLUCURONATE OXIDASE"/>
    <property type="match status" value="1"/>
</dbReference>
<dbReference type="AlphaFoldDB" id="A0A0F9HHN5"/>
<dbReference type="InterPro" id="IPR055170">
    <property type="entry name" value="GFO_IDH_MocA-like_dom"/>
</dbReference>
<dbReference type="Gene3D" id="3.30.360.10">
    <property type="entry name" value="Dihydrodipicolinate Reductase, domain 2"/>
    <property type="match status" value="1"/>
</dbReference>
<dbReference type="SUPFAM" id="SSF55347">
    <property type="entry name" value="Glyceraldehyde-3-phosphate dehydrogenase-like, C-terminal domain"/>
    <property type="match status" value="1"/>
</dbReference>
<reference evidence="2" key="1">
    <citation type="journal article" date="2015" name="Nature">
        <title>Complex archaea that bridge the gap between prokaryotes and eukaryotes.</title>
        <authorList>
            <person name="Spang A."/>
            <person name="Saw J.H."/>
            <person name="Jorgensen S.L."/>
            <person name="Zaremba-Niedzwiedzka K."/>
            <person name="Martijn J."/>
            <person name="Lind A.E."/>
            <person name="van Eijk R."/>
            <person name="Schleper C."/>
            <person name="Guy L."/>
            <person name="Ettema T.J."/>
        </authorList>
    </citation>
    <scope>NUCLEOTIDE SEQUENCE</scope>
</reference>
<protein>
    <recommendedName>
        <fullName evidence="1">GFO/IDH/MocA-like oxidoreductase domain-containing protein</fullName>
    </recommendedName>
</protein>
<organism evidence="2">
    <name type="scientific">marine sediment metagenome</name>
    <dbReference type="NCBI Taxonomy" id="412755"/>
    <lineage>
        <taxon>unclassified sequences</taxon>
        <taxon>metagenomes</taxon>
        <taxon>ecological metagenomes</taxon>
    </lineage>
</organism>
<evidence type="ECO:0000259" key="1">
    <source>
        <dbReference type="Pfam" id="PF22725"/>
    </source>
</evidence>
<dbReference type="PANTHER" id="PTHR43249:SF1">
    <property type="entry name" value="D-GLUCOSIDE 3-DEHYDROGENASE"/>
    <property type="match status" value="1"/>
</dbReference>